<name>A0AAV4B1N6_9GAST</name>
<feature type="compositionally biased region" description="Basic and acidic residues" evidence="1">
    <location>
        <begin position="19"/>
        <end position="29"/>
    </location>
</feature>
<dbReference type="Proteomes" id="UP000735302">
    <property type="component" value="Unassembled WGS sequence"/>
</dbReference>
<feature type="compositionally biased region" description="Polar residues" evidence="1">
    <location>
        <begin position="30"/>
        <end position="47"/>
    </location>
</feature>
<feature type="compositionally biased region" description="Polar residues" evidence="1">
    <location>
        <begin position="91"/>
        <end position="116"/>
    </location>
</feature>
<dbReference type="EMBL" id="BLXT01004399">
    <property type="protein sequence ID" value="GFO12284.1"/>
    <property type="molecule type" value="Genomic_DNA"/>
</dbReference>
<evidence type="ECO:0000256" key="1">
    <source>
        <dbReference type="SAM" id="MobiDB-lite"/>
    </source>
</evidence>
<sequence>MKPSASTYLHPNTLSYTHSDVKSHSERSQHCTPLTSCQDKKSVQQASDKPAQSEPDNPSSRTTKRNQDQSTGLPVELQCSPTIQAKPLSSPVGTPSYRSNPQTNTTQNHNSKWSCC</sequence>
<evidence type="ECO:0000313" key="2">
    <source>
        <dbReference type="EMBL" id="GFO12284.1"/>
    </source>
</evidence>
<keyword evidence="3" id="KW-1185">Reference proteome</keyword>
<feature type="region of interest" description="Disordered" evidence="1">
    <location>
        <begin position="1"/>
        <end position="116"/>
    </location>
</feature>
<organism evidence="2 3">
    <name type="scientific">Plakobranchus ocellatus</name>
    <dbReference type="NCBI Taxonomy" id="259542"/>
    <lineage>
        <taxon>Eukaryota</taxon>
        <taxon>Metazoa</taxon>
        <taxon>Spiralia</taxon>
        <taxon>Lophotrochozoa</taxon>
        <taxon>Mollusca</taxon>
        <taxon>Gastropoda</taxon>
        <taxon>Heterobranchia</taxon>
        <taxon>Euthyneura</taxon>
        <taxon>Panpulmonata</taxon>
        <taxon>Sacoglossa</taxon>
        <taxon>Placobranchoidea</taxon>
        <taxon>Plakobranchidae</taxon>
        <taxon>Plakobranchus</taxon>
    </lineage>
</organism>
<proteinExistence type="predicted"/>
<gene>
    <name evidence="2" type="ORF">PoB_003878900</name>
</gene>
<accession>A0AAV4B1N6</accession>
<evidence type="ECO:0000313" key="3">
    <source>
        <dbReference type="Proteomes" id="UP000735302"/>
    </source>
</evidence>
<reference evidence="2 3" key="1">
    <citation type="journal article" date="2021" name="Elife">
        <title>Chloroplast acquisition without the gene transfer in kleptoplastic sea slugs, Plakobranchus ocellatus.</title>
        <authorList>
            <person name="Maeda T."/>
            <person name="Takahashi S."/>
            <person name="Yoshida T."/>
            <person name="Shimamura S."/>
            <person name="Takaki Y."/>
            <person name="Nagai Y."/>
            <person name="Toyoda A."/>
            <person name="Suzuki Y."/>
            <person name="Arimoto A."/>
            <person name="Ishii H."/>
            <person name="Satoh N."/>
            <person name="Nishiyama T."/>
            <person name="Hasebe M."/>
            <person name="Maruyama T."/>
            <person name="Minagawa J."/>
            <person name="Obokata J."/>
            <person name="Shigenobu S."/>
        </authorList>
    </citation>
    <scope>NUCLEOTIDE SEQUENCE [LARGE SCALE GENOMIC DNA]</scope>
</reference>
<dbReference type="AlphaFoldDB" id="A0AAV4B1N6"/>
<comment type="caution">
    <text evidence="2">The sequence shown here is derived from an EMBL/GenBank/DDBJ whole genome shotgun (WGS) entry which is preliminary data.</text>
</comment>
<protein>
    <submittedName>
        <fullName evidence="2">Uncharacterized protein</fullName>
    </submittedName>
</protein>
<feature type="compositionally biased region" description="Polar residues" evidence="1">
    <location>
        <begin position="1"/>
        <end position="18"/>
    </location>
</feature>